<proteinExistence type="predicted"/>
<dbReference type="Proteomes" id="UP000509302">
    <property type="component" value="Chromosome"/>
</dbReference>
<name>A0A7H9AP68_9FLAO</name>
<protein>
    <recommendedName>
        <fullName evidence="4">Tetratricopeptide repeat protein</fullName>
    </recommendedName>
</protein>
<dbReference type="SUPFAM" id="SSF48452">
    <property type="entry name" value="TPR-like"/>
    <property type="match status" value="1"/>
</dbReference>
<accession>A0A7H9AP68</accession>
<evidence type="ECO:0000256" key="1">
    <source>
        <dbReference type="SAM" id="SignalP"/>
    </source>
</evidence>
<evidence type="ECO:0000313" key="2">
    <source>
        <dbReference type="EMBL" id="QLG45194.1"/>
    </source>
</evidence>
<organism evidence="2 3">
    <name type="scientific">Costertonia aggregata</name>
    <dbReference type="NCBI Taxonomy" id="343403"/>
    <lineage>
        <taxon>Bacteria</taxon>
        <taxon>Pseudomonadati</taxon>
        <taxon>Bacteroidota</taxon>
        <taxon>Flavobacteriia</taxon>
        <taxon>Flavobacteriales</taxon>
        <taxon>Flavobacteriaceae</taxon>
        <taxon>Costertonia</taxon>
    </lineage>
</organism>
<feature type="signal peptide" evidence="1">
    <location>
        <begin position="1"/>
        <end position="23"/>
    </location>
</feature>
<evidence type="ECO:0000313" key="3">
    <source>
        <dbReference type="Proteomes" id="UP000509302"/>
    </source>
</evidence>
<sequence length="311" mass="35556">MNKTLHILFLFTGLFLCPAYIHAQDEKNIDVEESAEVFLEEYSDEFQENFFEALKQKGIENYDKAVNLFLRCKQLQPDNVVVDHELAKAYLADKQPLFAQDYAIEAVVAEPSNLWYLQTLMAVLKKQNSTIAEVENTIPFDNIKLQENLALIYYGRNEYQKALKILNGIKKSDFTEELTLKINDSLKRQTVKSTSTSFTVTNQRESDPSIGYKSQIKSLIFAKNMFMLQQVSAEALENYPSQPYFYYANGLALNKKGKHRDAIAILESGLDYLVGDISLANKIYQELGDAYTALNNTPKANMYLRKIKPGF</sequence>
<keyword evidence="1" id="KW-0732">Signal</keyword>
<dbReference type="InterPro" id="IPR011990">
    <property type="entry name" value="TPR-like_helical_dom_sf"/>
</dbReference>
<gene>
    <name evidence="2" type="ORF">HYG79_07475</name>
</gene>
<reference evidence="2 3" key="1">
    <citation type="journal article" date="2006" name="Int. J. Syst. Evol. Microbiol.">
        <title>Costertonia aggregata gen. nov., sp. nov., a mesophilic marine bacterium of the family Flavobacteriaceae, isolated from a mature biofilm.</title>
        <authorList>
            <person name="Kwon K.K."/>
            <person name="Lee Y.K."/>
            <person name="Lee H.K."/>
        </authorList>
    </citation>
    <scope>NUCLEOTIDE SEQUENCE [LARGE SCALE GENOMIC DNA]</scope>
    <source>
        <strain evidence="2 3">KCCM 42265</strain>
    </source>
</reference>
<dbReference type="EMBL" id="CP058595">
    <property type="protein sequence ID" value="QLG45194.1"/>
    <property type="molecule type" value="Genomic_DNA"/>
</dbReference>
<dbReference type="RefSeq" id="WP_179241484.1">
    <property type="nucleotide sequence ID" value="NZ_CP058595.1"/>
</dbReference>
<keyword evidence="3" id="KW-1185">Reference proteome</keyword>
<dbReference type="KEGG" id="cagg:HYG79_07475"/>
<evidence type="ECO:0008006" key="4">
    <source>
        <dbReference type="Google" id="ProtNLM"/>
    </source>
</evidence>
<feature type="chain" id="PRO_5028848026" description="Tetratricopeptide repeat protein" evidence="1">
    <location>
        <begin position="24"/>
        <end position="311"/>
    </location>
</feature>
<dbReference type="AlphaFoldDB" id="A0A7H9AP68"/>
<dbReference type="Gene3D" id="1.25.40.10">
    <property type="entry name" value="Tetratricopeptide repeat domain"/>
    <property type="match status" value="2"/>
</dbReference>